<feature type="transmembrane region" description="Helical" evidence="6">
    <location>
        <begin position="274"/>
        <end position="297"/>
    </location>
</feature>
<dbReference type="PROSITE" id="PS00284">
    <property type="entry name" value="SERPIN"/>
    <property type="match status" value="1"/>
</dbReference>
<dbReference type="InterPro" id="IPR002666">
    <property type="entry name" value="Folate_carrier"/>
</dbReference>
<evidence type="ECO:0000256" key="3">
    <source>
        <dbReference type="ARBA" id="ARBA00022900"/>
    </source>
</evidence>
<dbReference type="Gene3D" id="3.30.497.10">
    <property type="entry name" value="Antithrombin, subunit I, domain 2"/>
    <property type="match status" value="1"/>
</dbReference>
<dbReference type="AlphaFoldDB" id="A0A3L8DKQ6"/>
<evidence type="ECO:0000259" key="7">
    <source>
        <dbReference type="SMART" id="SM00093"/>
    </source>
</evidence>
<dbReference type="SUPFAM" id="SSF103473">
    <property type="entry name" value="MFS general substrate transporter"/>
    <property type="match status" value="1"/>
</dbReference>
<feature type="transmembrane region" description="Helical" evidence="6">
    <location>
        <begin position="394"/>
        <end position="415"/>
    </location>
</feature>
<feature type="transmembrane region" description="Helical" evidence="6">
    <location>
        <begin position="164"/>
        <end position="184"/>
    </location>
</feature>
<dbReference type="PANTHER" id="PTHR10686:SF18">
    <property type="entry name" value="IP11787P-RELATED"/>
    <property type="match status" value="1"/>
</dbReference>
<keyword evidence="6" id="KW-0812">Transmembrane</keyword>
<keyword evidence="2" id="KW-0646">Protease inhibitor</keyword>
<reference evidence="8" key="1">
    <citation type="journal article" date="2018" name="Genome Res.">
        <title>The genomic architecture and molecular evolution of ant odorant receptors.</title>
        <authorList>
            <person name="McKenzie S.K."/>
            <person name="Kronauer D.J.C."/>
        </authorList>
    </citation>
    <scope>NUCLEOTIDE SEQUENCE [LARGE SCALE GENOMIC DNA]</scope>
    <source>
        <strain evidence="8">Clonal line C1</strain>
    </source>
</reference>
<dbReference type="EMBL" id="QOIP01000007">
    <property type="protein sequence ID" value="RLU20489.1"/>
    <property type="molecule type" value="Genomic_DNA"/>
</dbReference>
<evidence type="ECO:0000256" key="5">
    <source>
        <dbReference type="SAM" id="MobiDB-lite"/>
    </source>
</evidence>
<dbReference type="PANTHER" id="PTHR10686">
    <property type="entry name" value="FOLATE TRANSPORTER"/>
    <property type="match status" value="1"/>
</dbReference>
<dbReference type="GO" id="GO:0005886">
    <property type="term" value="C:plasma membrane"/>
    <property type="evidence" value="ECO:0007669"/>
    <property type="project" value="TreeGrafter"/>
</dbReference>
<evidence type="ECO:0000256" key="4">
    <source>
        <dbReference type="RuleBase" id="RU000411"/>
    </source>
</evidence>
<keyword evidence="3" id="KW-0722">Serine protease inhibitor</keyword>
<dbReference type="InterPro" id="IPR023796">
    <property type="entry name" value="Serpin_dom"/>
</dbReference>
<dbReference type="SUPFAM" id="SSF56574">
    <property type="entry name" value="Serpins"/>
    <property type="match status" value="1"/>
</dbReference>
<comment type="caution">
    <text evidence="8">The sequence shown here is derived from an EMBL/GenBank/DDBJ whole genome shotgun (WGS) entry which is preliminary data.</text>
</comment>
<sequence>MYWLKISCILCLFGCFKDFRPSESFVTDYLTGPWKNFTVKEVNQDIYPVATYSYLATLVLVFLITDFVRYKPIIILCGLSGIVTFLMIILGKTVIVFQIVEFFYGLFMSSEVAYYTYIYAKVEKKHYQEVTGHTKAASLFGRSMSGIVAQLTASFNLLDYHQLNYLTLSASVLATIWSLFLPSVSQSIYFHRTSSSDEERDKQVDLQSVTIDHQLQYRSSSQESLRNDENGRAKCRCFAGFRSPLFHKIRKAYALLWKHFVQAYTNYRVLKWSVWWALSTCGYLQIINFIQLLWQTAVKPGDMIYNGAVDFIYAILGAITVFCVGKVHLNWTLIGDVMLGIFSLLEGVILVAASYSYNIWFLYAGYIIFGVIYHTMVTVASFEVAKYISEDSYGLIFGVNMFFALASQSLLMLIVVNILELELSRQFFVYGSYFVVLAMIYIVIGIVNLVQHRRSGEGFHFWVGSDNKSPTQNANGSRNTTSFKSESTPRSRLVRKMSTIEPSEDRDTNLPAAAVPLLLAISRISAQCLTGNDVPSLMDPASKISLTDARYNFALDSLKKAALIETRDNVFFSPHSLHQALSLAYFGARGTTEESLKTALRIPEHLSKVDVQRYYAFERSINEMRSQINSSESYEYNVANRFWITNTKKLRECMLDFFNDQLQVTDFRTNPAQVRNHINEWISNMTKGHIRELLPPNSISEDTDLVLANAVYFKGLWAHRFDPKNSQRDIFYSSGMQNSVITFMRQKGQFHHHVSEDLGAYVLELPYKGNEISMFVLLPPFSIMYSGQNPSNEPQDGIRQLVERLATERGSQLLREMLQDRMTYREVEVSLPRFELERELPVAQLLSQLGAGELFSNSADLRGFLADGEQSLTLGDAVHRARIEVTEEGTTAAAATAILTFRSSRPMDPAVFKANHPFVYLIYDKTSNTILFTGIFRKPETQQPAA</sequence>
<feature type="transmembrane region" description="Helical" evidence="6">
    <location>
        <begin position="72"/>
        <end position="90"/>
    </location>
</feature>
<feature type="transmembrane region" description="Helical" evidence="6">
    <location>
        <begin position="363"/>
        <end position="382"/>
    </location>
</feature>
<dbReference type="Gene3D" id="2.30.39.10">
    <property type="entry name" value="Alpha-1-antitrypsin, domain 1"/>
    <property type="match status" value="1"/>
</dbReference>
<dbReference type="NCBIfam" id="TIGR00806">
    <property type="entry name" value="rfc"/>
    <property type="match status" value="1"/>
</dbReference>
<dbReference type="GO" id="GO:0090482">
    <property type="term" value="F:vitamin transmembrane transporter activity"/>
    <property type="evidence" value="ECO:0007669"/>
    <property type="project" value="InterPro"/>
</dbReference>
<protein>
    <recommendedName>
        <fullName evidence="7">Serpin domain-containing protein</fullName>
    </recommendedName>
</protein>
<name>A0A3L8DKQ6_OOCBI</name>
<keyword evidence="6" id="KW-0472">Membrane</keyword>
<dbReference type="SMART" id="SM00093">
    <property type="entry name" value="SERPIN"/>
    <property type="match status" value="1"/>
</dbReference>
<feature type="transmembrane region" description="Helical" evidence="6">
    <location>
        <begin position="427"/>
        <end position="450"/>
    </location>
</feature>
<dbReference type="Proteomes" id="UP000279307">
    <property type="component" value="Chromosome 7"/>
</dbReference>
<reference evidence="8" key="2">
    <citation type="submission" date="2018-07" db="EMBL/GenBank/DDBJ databases">
        <authorList>
            <person name="Mckenzie S.K."/>
            <person name="Kronauer D.J.C."/>
        </authorList>
    </citation>
    <scope>NUCLEOTIDE SEQUENCE</scope>
    <source>
        <strain evidence="8">Clonal line C1</strain>
    </source>
</reference>
<keyword evidence="6" id="KW-1133">Transmembrane helix</keyword>
<comment type="similarity">
    <text evidence="1">Belongs to the reduced folate carrier (RFC) transporter (TC 2.A.48) family.</text>
</comment>
<dbReference type="InterPro" id="IPR042185">
    <property type="entry name" value="Serpin_sf_2"/>
</dbReference>
<proteinExistence type="inferred from homology"/>
<dbReference type="Gene3D" id="1.20.1250.20">
    <property type="entry name" value="MFS general substrate transporter like domains"/>
    <property type="match status" value="1"/>
</dbReference>
<feature type="transmembrane region" description="Helical" evidence="6">
    <location>
        <begin position="337"/>
        <end position="357"/>
    </location>
</feature>
<feature type="transmembrane region" description="Helical" evidence="6">
    <location>
        <begin position="45"/>
        <end position="65"/>
    </location>
</feature>
<dbReference type="InterPro" id="IPR036259">
    <property type="entry name" value="MFS_trans_sf"/>
</dbReference>
<dbReference type="GO" id="GO:0004867">
    <property type="term" value="F:serine-type endopeptidase inhibitor activity"/>
    <property type="evidence" value="ECO:0007669"/>
    <property type="project" value="UniProtKB-KW"/>
</dbReference>
<evidence type="ECO:0000256" key="6">
    <source>
        <dbReference type="SAM" id="Phobius"/>
    </source>
</evidence>
<dbReference type="CDD" id="cd19594">
    <property type="entry name" value="serpin_crustaceans_chelicerates_insects"/>
    <property type="match status" value="1"/>
</dbReference>
<dbReference type="OrthoDB" id="671595at2759"/>
<organism evidence="8">
    <name type="scientific">Ooceraea biroi</name>
    <name type="common">Clonal raider ant</name>
    <name type="synonym">Cerapachys biroi</name>
    <dbReference type="NCBI Taxonomy" id="2015173"/>
    <lineage>
        <taxon>Eukaryota</taxon>
        <taxon>Metazoa</taxon>
        <taxon>Ecdysozoa</taxon>
        <taxon>Arthropoda</taxon>
        <taxon>Hexapoda</taxon>
        <taxon>Insecta</taxon>
        <taxon>Pterygota</taxon>
        <taxon>Neoptera</taxon>
        <taxon>Endopterygota</taxon>
        <taxon>Hymenoptera</taxon>
        <taxon>Apocrita</taxon>
        <taxon>Aculeata</taxon>
        <taxon>Formicoidea</taxon>
        <taxon>Formicidae</taxon>
        <taxon>Dorylinae</taxon>
        <taxon>Ooceraea</taxon>
    </lineage>
</organism>
<dbReference type="InterPro" id="IPR036186">
    <property type="entry name" value="Serpin_sf"/>
</dbReference>
<dbReference type="InterPro" id="IPR023795">
    <property type="entry name" value="Serpin_CS"/>
</dbReference>
<feature type="region of interest" description="Disordered" evidence="5">
    <location>
        <begin position="469"/>
        <end position="490"/>
    </location>
</feature>
<dbReference type="InterPro" id="IPR042178">
    <property type="entry name" value="Serpin_sf_1"/>
</dbReference>
<accession>A0A3L8DKQ6</accession>
<evidence type="ECO:0000256" key="2">
    <source>
        <dbReference type="ARBA" id="ARBA00022690"/>
    </source>
</evidence>
<dbReference type="Pfam" id="PF01770">
    <property type="entry name" value="Folate_carrier"/>
    <property type="match status" value="1"/>
</dbReference>
<comment type="similarity">
    <text evidence="4">Belongs to the serpin family.</text>
</comment>
<evidence type="ECO:0000313" key="8">
    <source>
        <dbReference type="EMBL" id="RLU20489.1"/>
    </source>
</evidence>
<feature type="domain" description="Serpin" evidence="7">
    <location>
        <begin position="555"/>
        <end position="939"/>
    </location>
</feature>
<feature type="transmembrane region" description="Helical" evidence="6">
    <location>
        <begin position="303"/>
        <end position="325"/>
    </location>
</feature>
<feature type="transmembrane region" description="Helical" evidence="6">
    <location>
        <begin position="96"/>
        <end position="118"/>
    </location>
</feature>
<gene>
    <name evidence="8" type="ORF">DMN91_007099</name>
</gene>
<dbReference type="Pfam" id="PF00079">
    <property type="entry name" value="Serpin"/>
    <property type="match status" value="1"/>
</dbReference>
<evidence type="ECO:0000256" key="1">
    <source>
        <dbReference type="ARBA" id="ARBA00005773"/>
    </source>
</evidence>